<evidence type="ECO:0000313" key="3">
    <source>
        <dbReference type="Proteomes" id="UP000024635"/>
    </source>
</evidence>
<dbReference type="EMBL" id="JARK01001456">
    <property type="protein sequence ID" value="EYB99751.1"/>
    <property type="molecule type" value="Genomic_DNA"/>
</dbReference>
<sequence length="74" mass="8393">MVIRNICYLWKTERRQKTADSHYAIDRLGIPGNLVHLVTWASMAVTHPRTRKARHAKAPLGKEAPPSQRIMGCS</sequence>
<evidence type="ECO:0000313" key="2">
    <source>
        <dbReference type="EMBL" id="EYB99751.1"/>
    </source>
</evidence>
<dbReference type="AlphaFoldDB" id="A0A016TAR7"/>
<dbReference type="Proteomes" id="UP000024635">
    <property type="component" value="Unassembled WGS sequence"/>
</dbReference>
<name>A0A016TAR7_9BILA</name>
<comment type="caution">
    <text evidence="2">The sequence shown here is derived from an EMBL/GenBank/DDBJ whole genome shotgun (WGS) entry which is preliminary data.</text>
</comment>
<evidence type="ECO:0000256" key="1">
    <source>
        <dbReference type="SAM" id="MobiDB-lite"/>
    </source>
</evidence>
<gene>
    <name evidence="2" type="primary">Acey_s0120.g918</name>
    <name evidence="2" type="ORF">Y032_0120g918</name>
</gene>
<accession>A0A016TAR7</accession>
<protein>
    <submittedName>
        <fullName evidence="2">Uncharacterized protein</fullName>
    </submittedName>
</protein>
<keyword evidence="3" id="KW-1185">Reference proteome</keyword>
<organism evidence="2 3">
    <name type="scientific">Ancylostoma ceylanicum</name>
    <dbReference type="NCBI Taxonomy" id="53326"/>
    <lineage>
        <taxon>Eukaryota</taxon>
        <taxon>Metazoa</taxon>
        <taxon>Ecdysozoa</taxon>
        <taxon>Nematoda</taxon>
        <taxon>Chromadorea</taxon>
        <taxon>Rhabditida</taxon>
        <taxon>Rhabditina</taxon>
        <taxon>Rhabditomorpha</taxon>
        <taxon>Strongyloidea</taxon>
        <taxon>Ancylostomatidae</taxon>
        <taxon>Ancylostomatinae</taxon>
        <taxon>Ancylostoma</taxon>
    </lineage>
</organism>
<feature type="region of interest" description="Disordered" evidence="1">
    <location>
        <begin position="49"/>
        <end position="74"/>
    </location>
</feature>
<reference evidence="3" key="1">
    <citation type="journal article" date="2015" name="Nat. Genet.">
        <title>The genome and transcriptome of the zoonotic hookworm Ancylostoma ceylanicum identify infection-specific gene families.</title>
        <authorList>
            <person name="Schwarz E.M."/>
            <person name="Hu Y."/>
            <person name="Antoshechkin I."/>
            <person name="Miller M.M."/>
            <person name="Sternberg P.W."/>
            <person name="Aroian R.V."/>
        </authorList>
    </citation>
    <scope>NUCLEOTIDE SEQUENCE</scope>
    <source>
        <strain evidence="3">HY135</strain>
    </source>
</reference>
<proteinExistence type="predicted"/>